<dbReference type="EMBL" id="CP004025">
    <property type="protein sequence ID" value="AGC42377.1"/>
    <property type="molecule type" value="Genomic_DNA"/>
</dbReference>
<evidence type="ECO:0000313" key="1">
    <source>
        <dbReference type="EMBL" id="AGC42377.1"/>
    </source>
</evidence>
<keyword evidence="2" id="KW-1185">Reference proteome</keyword>
<dbReference type="PROSITE" id="PS51257">
    <property type="entry name" value="PROKAR_LIPOPROTEIN"/>
    <property type="match status" value="1"/>
</dbReference>
<proteinExistence type="predicted"/>
<dbReference type="KEGG" id="msd:MYSTI_01028"/>
<accession>L7U491</accession>
<sequence length="276" mass="29876">MQSLIQKLALVSLLGVTACGAPHDSDGDFSSETDTTEQEINGTEVTLPLCDLSAIPSGWSCWQDYDKTLACPTGAAPAVYWLRPNSGSEYVRADANFGRPQVKVWSLSWGLSAFFSRGQSVFCNGTNTYRASTWSRYTGTGPGGTGTPQLQAKLTSVVDHIRDALVRGTAFAVYDEFYCATTGGCSDATSLILVLNKKEIDSATWTEIGRKELPLVRGALVGAFEIEASAPKDAQVNFEVYVKNSFNSISEVVFHDLRLFTEKCIPDMVNPGQCLP</sequence>
<evidence type="ECO:0008006" key="3">
    <source>
        <dbReference type="Google" id="ProtNLM"/>
    </source>
</evidence>
<organism evidence="1 2">
    <name type="scientific">Myxococcus stipitatus (strain DSM 14675 / JCM 12634 / Mx s8)</name>
    <dbReference type="NCBI Taxonomy" id="1278073"/>
    <lineage>
        <taxon>Bacteria</taxon>
        <taxon>Pseudomonadati</taxon>
        <taxon>Myxococcota</taxon>
        <taxon>Myxococcia</taxon>
        <taxon>Myxococcales</taxon>
        <taxon>Cystobacterineae</taxon>
        <taxon>Myxococcaceae</taxon>
        <taxon>Myxococcus</taxon>
    </lineage>
</organism>
<evidence type="ECO:0000313" key="2">
    <source>
        <dbReference type="Proteomes" id="UP000011131"/>
    </source>
</evidence>
<dbReference type="RefSeq" id="WP_015346640.1">
    <property type="nucleotide sequence ID" value="NC_020126.1"/>
</dbReference>
<protein>
    <recommendedName>
        <fullName evidence="3">Lipoprotein</fullName>
    </recommendedName>
</protein>
<dbReference type="AlphaFoldDB" id="L7U491"/>
<dbReference type="PATRIC" id="fig|1278073.3.peg.1072"/>
<reference evidence="1 2" key="1">
    <citation type="journal article" date="2013" name="Genome Announc.">
        <title>Complete genome sequence of Myxococcus stipitatus strain DSM 14675, a fruiting myxobacterium.</title>
        <authorList>
            <person name="Huntley S."/>
            <person name="Kneip S."/>
            <person name="Treuner-Lange A."/>
            <person name="Sogaard-Andersen L."/>
        </authorList>
    </citation>
    <scope>NUCLEOTIDE SEQUENCE [LARGE SCALE GENOMIC DNA]</scope>
    <source>
        <strain evidence="2">DSM 14675 / JCM 12634 / Mx s8</strain>
    </source>
</reference>
<dbReference type="Proteomes" id="UP000011131">
    <property type="component" value="Chromosome"/>
</dbReference>
<dbReference type="OrthoDB" id="5385465at2"/>
<dbReference type="HOGENOM" id="CLU_1037555_0_0_7"/>
<dbReference type="STRING" id="1278073.MYSTI_01028"/>
<name>L7U491_MYXSD</name>
<gene>
    <name evidence="1" type="ordered locus">MYSTI_01028</name>
</gene>